<organism evidence="1 2">
    <name type="scientific">Corallococcus llansteffanensis</name>
    <dbReference type="NCBI Taxonomy" id="2316731"/>
    <lineage>
        <taxon>Bacteria</taxon>
        <taxon>Pseudomonadati</taxon>
        <taxon>Myxococcota</taxon>
        <taxon>Myxococcia</taxon>
        <taxon>Myxococcales</taxon>
        <taxon>Cystobacterineae</taxon>
        <taxon>Myxococcaceae</taxon>
        <taxon>Corallococcus</taxon>
    </lineage>
</organism>
<dbReference type="Proteomes" id="UP000272888">
    <property type="component" value="Unassembled WGS sequence"/>
</dbReference>
<feature type="non-terminal residue" evidence="1">
    <location>
        <position position="1"/>
    </location>
</feature>
<accession>A0A3A8PL70</accession>
<dbReference type="EMBL" id="RAWB01000254">
    <property type="protein sequence ID" value="RKH55421.1"/>
    <property type="molecule type" value="Genomic_DNA"/>
</dbReference>
<protein>
    <submittedName>
        <fullName evidence="1">Uncharacterized protein</fullName>
    </submittedName>
</protein>
<proteinExistence type="predicted"/>
<reference evidence="2" key="1">
    <citation type="submission" date="2018-09" db="EMBL/GenBank/DDBJ databases">
        <authorList>
            <person name="Livingstone P.G."/>
            <person name="Whitworth D.E."/>
        </authorList>
    </citation>
    <scope>NUCLEOTIDE SEQUENCE [LARGE SCALE GENOMIC DNA]</scope>
    <source>
        <strain evidence="2">CA051B</strain>
    </source>
</reference>
<sequence length="84" mass="9440">SLLVRGRAAFVLVGGARWGADVLMREPRTLPEAWRRAVCESVPMAAPAEVPCQMREQVLVLNPFMELVRRWLRPASRADVSPSR</sequence>
<name>A0A3A8PL70_9BACT</name>
<evidence type="ECO:0000313" key="1">
    <source>
        <dbReference type="EMBL" id="RKH55421.1"/>
    </source>
</evidence>
<gene>
    <name evidence="1" type="ORF">D7V93_22935</name>
</gene>
<comment type="caution">
    <text evidence="1">The sequence shown here is derived from an EMBL/GenBank/DDBJ whole genome shotgun (WGS) entry which is preliminary data.</text>
</comment>
<dbReference type="AlphaFoldDB" id="A0A3A8PL70"/>
<evidence type="ECO:0000313" key="2">
    <source>
        <dbReference type="Proteomes" id="UP000272888"/>
    </source>
</evidence>
<keyword evidence="2" id="KW-1185">Reference proteome</keyword>